<protein>
    <submittedName>
        <fullName evidence="2">Uncharacterized protein</fullName>
    </submittedName>
</protein>
<dbReference type="Proteomes" id="UP001293593">
    <property type="component" value="Unassembled WGS sequence"/>
</dbReference>
<dbReference type="EMBL" id="JAWXYG010000007">
    <property type="protein sequence ID" value="KAK4267941.1"/>
    <property type="molecule type" value="Genomic_DNA"/>
</dbReference>
<keyword evidence="3" id="KW-1185">Reference proteome</keyword>
<dbReference type="AlphaFoldDB" id="A0AAE1MPB2"/>
<evidence type="ECO:0000256" key="1">
    <source>
        <dbReference type="SAM" id="MobiDB-lite"/>
    </source>
</evidence>
<name>A0AAE1MPB2_9FABA</name>
<organism evidence="2 3">
    <name type="scientific">Acacia crassicarpa</name>
    <name type="common">northern wattle</name>
    <dbReference type="NCBI Taxonomy" id="499986"/>
    <lineage>
        <taxon>Eukaryota</taxon>
        <taxon>Viridiplantae</taxon>
        <taxon>Streptophyta</taxon>
        <taxon>Embryophyta</taxon>
        <taxon>Tracheophyta</taxon>
        <taxon>Spermatophyta</taxon>
        <taxon>Magnoliopsida</taxon>
        <taxon>eudicotyledons</taxon>
        <taxon>Gunneridae</taxon>
        <taxon>Pentapetalae</taxon>
        <taxon>rosids</taxon>
        <taxon>fabids</taxon>
        <taxon>Fabales</taxon>
        <taxon>Fabaceae</taxon>
        <taxon>Caesalpinioideae</taxon>
        <taxon>mimosoid clade</taxon>
        <taxon>Acacieae</taxon>
        <taxon>Acacia</taxon>
    </lineage>
</organism>
<proteinExistence type="predicted"/>
<gene>
    <name evidence="2" type="ORF">QN277_024659</name>
</gene>
<accession>A0AAE1MPB2</accession>
<evidence type="ECO:0000313" key="2">
    <source>
        <dbReference type="EMBL" id="KAK4267941.1"/>
    </source>
</evidence>
<comment type="caution">
    <text evidence="2">The sequence shown here is derived from an EMBL/GenBank/DDBJ whole genome shotgun (WGS) entry which is preliminary data.</text>
</comment>
<evidence type="ECO:0000313" key="3">
    <source>
        <dbReference type="Proteomes" id="UP001293593"/>
    </source>
</evidence>
<feature type="region of interest" description="Disordered" evidence="1">
    <location>
        <begin position="22"/>
        <end position="48"/>
    </location>
</feature>
<sequence length="86" mass="9807">MADRAIPFFAFRLTRRMPKAHSTPSSFHYRHPPPSSFSTTAQPSGRTEAWSRTVKLREVLGFPFHDSAGCRYSKPWLPLFLQSGLV</sequence>
<reference evidence="2" key="1">
    <citation type="submission" date="2023-10" db="EMBL/GenBank/DDBJ databases">
        <title>Chromosome-level genome of the transformable northern wattle, Acacia crassicarpa.</title>
        <authorList>
            <person name="Massaro I."/>
            <person name="Sinha N.R."/>
            <person name="Poethig S."/>
            <person name="Leichty A.R."/>
        </authorList>
    </citation>
    <scope>NUCLEOTIDE SEQUENCE</scope>
    <source>
        <strain evidence="2">Acra3RX</strain>
        <tissue evidence="2">Leaf</tissue>
    </source>
</reference>
<feature type="compositionally biased region" description="Polar residues" evidence="1">
    <location>
        <begin position="36"/>
        <end position="45"/>
    </location>
</feature>